<evidence type="ECO:0000256" key="4">
    <source>
        <dbReference type="RuleBase" id="RU003512"/>
    </source>
</evidence>
<dbReference type="RefSeq" id="WP_131758690.1">
    <property type="nucleotide sequence ID" value="NZ_CAACUY010000057.1"/>
</dbReference>
<proteinExistence type="inferred from homology"/>
<keyword evidence="3 6" id="KW-0732">Signal</keyword>
<comment type="similarity">
    <text evidence="1 4">Belongs to the bacterial solute-binding protein 9 family.</text>
</comment>
<dbReference type="InterPro" id="IPR006128">
    <property type="entry name" value="Lipoprotein_PsaA-like"/>
</dbReference>
<dbReference type="InterPro" id="IPR050492">
    <property type="entry name" value="Bact_metal-bind_prot9"/>
</dbReference>
<feature type="region of interest" description="Disordered" evidence="5">
    <location>
        <begin position="123"/>
        <end position="154"/>
    </location>
</feature>
<dbReference type="SUPFAM" id="SSF53807">
    <property type="entry name" value="Helical backbone' metal receptor"/>
    <property type="match status" value="1"/>
</dbReference>
<evidence type="ECO:0000256" key="3">
    <source>
        <dbReference type="ARBA" id="ARBA00022729"/>
    </source>
</evidence>
<organism evidence="7 8">
    <name type="scientific">Actinomadura fibrosa</name>
    <dbReference type="NCBI Taxonomy" id="111802"/>
    <lineage>
        <taxon>Bacteria</taxon>
        <taxon>Bacillati</taxon>
        <taxon>Actinomycetota</taxon>
        <taxon>Actinomycetes</taxon>
        <taxon>Streptosporangiales</taxon>
        <taxon>Thermomonosporaceae</taxon>
        <taxon>Actinomadura</taxon>
    </lineage>
</organism>
<dbReference type="PANTHER" id="PTHR42953:SF3">
    <property type="entry name" value="HIGH-AFFINITY ZINC UPTAKE SYSTEM PROTEIN ZNUA"/>
    <property type="match status" value="1"/>
</dbReference>
<evidence type="ECO:0000256" key="2">
    <source>
        <dbReference type="ARBA" id="ARBA00022448"/>
    </source>
</evidence>
<accession>A0ABW2XJH6</accession>
<sequence length="324" mass="33817">MPTSSRFARGPASPLTLRAAAVALAGLAGATGLAACGDADAGGSGGRTEVVASFYPVAWLAGRIGGGDVSVRTLTKPGAEPHDLELTARQVADVGKADYAVYVKGVQPAVDEAVEKHAKSKSLDAASVVKTLPPPTGGEEEEHEGDHEHADTNYDPHIWLDPSRMATIATALGDRLAKADAPHAAGYRDRAKAVATELSALDRQYRDGLKTCKRNTIVTAHAAFGYLAERYGLRQVPIAGVDPTSEPSPKRIAELSGQIKTAGATTVFTETLVSPKVAQTLAKEVGVKTAVLDPVEGVAEGSSDDYLTIMRKNLETLRPALECS</sequence>
<feature type="compositionally biased region" description="Basic and acidic residues" evidence="5">
    <location>
        <begin position="144"/>
        <end position="154"/>
    </location>
</feature>
<dbReference type="Pfam" id="PF01297">
    <property type="entry name" value="ZnuA"/>
    <property type="match status" value="1"/>
</dbReference>
<dbReference type="InterPro" id="IPR006127">
    <property type="entry name" value="ZnuA-like"/>
</dbReference>
<feature type="chain" id="PRO_5047343945" evidence="6">
    <location>
        <begin position="35"/>
        <end position="324"/>
    </location>
</feature>
<evidence type="ECO:0000256" key="1">
    <source>
        <dbReference type="ARBA" id="ARBA00011028"/>
    </source>
</evidence>
<dbReference type="PANTHER" id="PTHR42953">
    <property type="entry name" value="HIGH-AFFINITY ZINC UPTAKE SYSTEM PROTEIN ZNUA-RELATED"/>
    <property type="match status" value="1"/>
</dbReference>
<evidence type="ECO:0000313" key="7">
    <source>
        <dbReference type="EMBL" id="MFD0686643.1"/>
    </source>
</evidence>
<keyword evidence="8" id="KW-1185">Reference proteome</keyword>
<protein>
    <submittedName>
        <fullName evidence="7">Metal ABC transporter substrate-binding protein</fullName>
    </submittedName>
</protein>
<evidence type="ECO:0000313" key="8">
    <source>
        <dbReference type="Proteomes" id="UP001597063"/>
    </source>
</evidence>
<comment type="caution">
    <text evidence="7">The sequence shown here is derived from an EMBL/GenBank/DDBJ whole genome shotgun (WGS) entry which is preliminary data.</text>
</comment>
<dbReference type="Gene3D" id="3.40.50.1980">
    <property type="entry name" value="Nitrogenase molybdenum iron protein domain"/>
    <property type="match status" value="2"/>
</dbReference>
<name>A0ABW2XJH6_9ACTN</name>
<evidence type="ECO:0000256" key="6">
    <source>
        <dbReference type="SAM" id="SignalP"/>
    </source>
</evidence>
<gene>
    <name evidence="7" type="ORF">ACFQZM_19235</name>
</gene>
<feature type="signal peptide" evidence="6">
    <location>
        <begin position="1"/>
        <end position="34"/>
    </location>
</feature>
<dbReference type="PRINTS" id="PR00690">
    <property type="entry name" value="ADHESNFAMILY"/>
</dbReference>
<dbReference type="Proteomes" id="UP001597063">
    <property type="component" value="Unassembled WGS sequence"/>
</dbReference>
<keyword evidence="2 4" id="KW-0813">Transport</keyword>
<dbReference type="EMBL" id="JBHTGP010000011">
    <property type="protein sequence ID" value="MFD0686643.1"/>
    <property type="molecule type" value="Genomic_DNA"/>
</dbReference>
<evidence type="ECO:0000256" key="5">
    <source>
        <dbReference type="SAM" id="MobiDB-lite"/>
    </source>
</evidence>
<reference evidence="8" key="1">
    <citation type="journal article" date="2019" name="Int. J. Syst. Evol. Microbiol.">
        <title>The Global Catalogue of Microorganisms (GCM) 10K type strain sequencing project: providing services to taxonomists for standard genome sequencing and annotation.</title>
        <authorList>
            <consortium name="The Broad Institute Genomics Platform"/>
            <consortium name="The Broad Institute Genome Sequencing Center for Infectious Disease"/>
            <person name="Wu L."/>
            <person name="Ma J."/>
        </authorList>
    </citation>
    <scope>NUCLEOTIDE SEQUENCE [LARGE SCALE GENOMIC DNA]</scope>
    <source>
        <strain evidence="8">JCM 9371</strain>
    </source>
</reference>